<reference evidence="2 3" key="1">
    <citation type="submission" date="2015-10" db="EMBL/GenBank/DDBJ databases">
        <title>Full genome of DAOMC 229536 Phialocephala scopiformis, a fungal endophyte of spruce producing the potent anti-insectan compound rugulosin.</title>
        <authorList>
            <consortium name="DOE Joint Genome Institute"/>
            <person name="Walker A.K."/>
            <person name="Frasz S.L."/>
            <person name="Seifert K.A."/>
            <person name="Miller J.D."/>
            <person name="Mondo S.J."/>
            <person name="Labutti K."/>
            <person name="Lipzen A."/>
            <person name="Dockter R."/>
            <person name="Kennedy M."/>
            <person name="Grigoriev I.V."/>
            <person name="Spatafora J.W."/>
        </authorList>
    </citation>
    <scope>NUCLEOTIDE SEQUENCE [LARGE SCALE GENOMIC DNA]</scope>
    <source>
        <strain evidence="2 3">CBS 120377</strain>
    </source>
</reference>
<sequence length="462" mass="53294">MEPSTRAQMSFSKDSIRLWDAYSSLGFTERNGDKMSCASISHTRDRCPDRMPEDRYRKIRGILDEFEKKPPHDALSLLPELAQLCCCLKYHQNDGFKLVDNWKRFVKGAEYGYQQAERIRKDNSALRRQVNFEIAKHATVSEELNRLERIQKDNFALRQQLNIEIANHATVSKELNRLENNQDLRDYSDSVAKGVTLYSLKKDIEGEKAAKENAKRELEVLREINSRSTSQCEANSKPLAPKQLPLPIQPMPPIIHPTTLHPTTMRPTKRSTMMRAATKRPTAVRPFQNTPRIFGPDVQRIEELKAQLADQKETINALKSQISELNATSRAQVDALKAEIQSDRQGYSQGLADLEERKLNLEEEECKLLHRMTMIQMAQDMGVGHRLVALMLEMLKNTRAWGVDVLDRAYRAAERRAIEWEEGFKNRGFDILNRDHREAEKRAAACEEGLEDREPKRRKTNI</sequence>
<keyword evidence="1" id="KW-0175">Coiled coil</keyword>
<evidence type="ECO:0000256" key="1">
    <source>
        <dbReference type="SAM" id="Coils"/>
    </source>
</evidence>
<accession>A0A194XBT9</accession>
<protein>
    <submittedName>
        <fullName evidence="2">Uncharacterized protein</fullName>
    </submittedName>
</protein>
<keyword evidence="3" id="KW-1185">Reference proteome</keyword>
<evidence type="ECO:0000313" key="2">
    <source>
        <dbReference type="EMBL" id="KUJ17630.1"/>
    </source>
</evidence>
<dbReference type="RefSeq" id="XP_018071985.1">
    <property type="nucleotide sequence ID" value="XM_018221118.1"/>
</dbReference>
<proteinExistence type="predicted"/>
<name>A0A194XBT9_MOLSC</name>
<dbReference type="InParanoid" id="A0A194XBT9"/>
<evidence type="ECO:0000313" key="3">
    <source>
        <dbReference type="Proteomes" id="UP000070700"/>
    </source>
</evidence>
<dbReference type="EMBL" id="KQ947414">
    <property type="protein sequence ID" value="KUJ17630.1"/>
    <property type="molecule type" value="Genomic_DNA"/>
</dbReference>
<dbReference type="GeneID" id="28830844"/>
<feature type="coiled-coil region" evidence="1">
    <location>
        <begin position="197"/>
        <end position="231"/>
    </location>
</feature>
<dbReference type="AlphaFoldDB" id="A0A194XBT9"/>
<dbReference type="KEGG" id="psco:LY89DRAFT_747310"/>
<feature type="coiled-coil region" evidence="1">
    <location>
        <begin position="298"/>
        <end position="364"/>
    </location>
</feature>
<dbReference type="Proteomes" id="UP000070700">
    <property type="component" value="Unassembled WGS sequence"/>
</dbReference>
<organism evidence="2 3">
    <name type="scientific">Mollisia scopiformis</name>
    <name type="common">Conifer needle endophyte fungus</name>
    <name type="synonym">Phialocephala scopiformis</name>
    <dbReference type="NCBI Taxonomy" id="149040"/>
    <lineage>
        <taxon>Eukaryota</taxon>
        <taxon>Fungi</taxon>
        <taxon>Dikarya</taxon>
        <taxon>Ascomycota</taxon>
        <taxon>Pezizomycotina</taxon>
        <taxon>Leotiomycetes</taxon>
        <taxon>Helotiales</taxon>
        <taxon>Mollisiaceae</taxon>
        <taxon>Mollisia</taxon>
    </lineage>
</organism>
<gene>
    <name evidence="2" type="ORF">LY89DRAFT_747310</name>
</gene>